<evidence type="ECO:0000256" key="1">
    <source>
        <dbReference type="SAM" id="SignalP"/>
    </source>
</evidence>
<reference evidence="2 4" key="1">
    <citation type="submission" date="2017-01" db="EMBL/GenBank/DDBJ databases">
        <authorList>
            <person name="Varghese N."/>
            <person name="Submissions S."/>
        </authorList>
    </citation>
    <scope>NUCLEOTIDE SEQUENCE [LARGE SCALE GENOMIC DNA]</scope>
    <source>
        <strain evidence="2 4">ATCC 33342</strain>
    </source>
</reference>
<evidence type="ECO:0000313" key="3">
    <source>
        <dbReference type="EMBL" id="STO26038.1"/>
    </source>
</evidence>
<feature type="chain" id="PRO_5017020230" evidence="1">
    <location>
        <begin position="23"/>
        <end position="121"/>
    </location>
</feature>
<dbReference type="AlphaFoldDB" id="A0A377GMQ4"/>
<dbReference type="Proteomes" id="UP000254374">
    <property type="component" value="Unassembled WGS sequence"/>
</dbReference>
<sequence>MHRFMNRVLCTILFLVSTSVFASPIEINLDSHKSTILTNTNIQKVSMLCEVHAVSSAKSQISIQIIHGKGTFNGTTFKQGDFLVSTISNLQQIPVAADPGTQAQVNNLGAYPIRAICNGNI</sequence>
<feature type="signal peptide" evidence="1">
    <location>
        <begin position="1"/>
        <end position="22"/>
    </location>
</feature>
<gene>
    <name evidence="3" type="ORF">NCTC11401_02889</name>
    <name evidence="2" type="ORF">SAMN05421777_10565</name>
</gene>
<accession>A0A377GMQ4</accession>
<keyword evidence="1" id="KW-0732">Signal</keyword>
<reference evidence="3 5" key="2">
    <citation type="submission" date="2018-06" db="EMBL/GenBank/DDBJ databases">
        <authorList>
            <consortium name="Pathogen Informatics"/>
            <person name="Doyle S."/>
        </authorList>
    </citation>
    <scope>NUCLEOTIDE SEQUENCE [LARGE SCALE GENOMIC DNA]</scope>
    <source>
        <strain evidence="3 5">NCTC11401</strain>
    </source>
</reference>
<dbReference type="Proteomes" id="UP000186808">
    <property type="component" value="Unassembled WGS sequence"/>
</dbReference>
<dbReference type="EMBL" id="FTNL01000005">
    <property type="protein sequence ID" value="SIQ99488.1"/>
    <property type="molecule type" value="Genomic_DNA"/>
</dbReference>
<evidence type="ECO:0000313" key="5">
    <source>
        <dbReference type="Proteomes" id="UP000254374"/>
    </source>
</evidence>
<dbReference type="EMBL" id="UGGV01000001">
    <property type="protein sequence ID" value="STO26038.1"/>
    <property type="molecule type" value="Genomic_DNA"/>
</dbReference>
<keyword evidence="4" id="KW-1185">Reference proteome</keyword>
<protein>
    <submittedName>
        <fullName evidence="3">Uncharacterized protein</fullName>
    </submittedName>
</protein>
<evidence type="ECO:0000313" key="4">
    <source>
        <dbReference type="Proteomes" id="UP000186808"/>
    </source>
</evidence>
<evidence type="ECO:0000313" key="2">
    <source>
        <dbReference type="EMBL" id="SIQ99488.1"/>
    </source>
</evidence>
<name>A0A377GMQ4_9GAMM</name>
<dbReference type="OrthoDB" id="5652264at2"/>
<proteinExistence type="predicted"/>
<organism evidence="3 5">
    <name type="scientific">Fluoribacter gormanii</name>
    <dbReference type="NCBI Taxonomy" id="464"/>
    <lineage>
        <taxon>Bacteria</taxon>
        <taxon>Pseudomonadati</taxon>
        <taxon>Pseudomonadota</taxon>
        <taxon>Gammaproteobacteria</taxon>
        <taxon>Legionellales</taxon>
        <taxon>Legionellaceae</taxon>
        <taxon>Fluoribacter</taxon>
    </lineage>
</organism>